<accession>J0J051</accession>
<evidence type="ECO:0000313" key="1">
    <source>
        <dbReference type="EMBL" id="EJB30922.1"/>
    </source>
</evidence>
<proteinExistence type="predicted"/>
<gene>
    <name evidence="1" type="ORF">HPNQ4200_0255</name>
</gene>
<organism evidence="1 2">
    <name type="scientific">Helicobacter pylori NQ4200</name>
    <dbReference type="NCBI Taxonomy" id="992024"/>
    <lineage>
        <taxon>Bacteria</taxon>
        <taxon>Pseudomonadati</taxon>
        <taxon>Campylobacterota</taxon>
        <taxon>Epsilonproteobacteria</taxon>
        <taxon>Campylobacterales</taxon>
        <taxon>Helicobacteraceae</taxon>
        <taxon>Helicobacter</taxon>
    </lineage>
</organism>
<reference evidence="1 2" key="1">
    <citation type="journal article" date="2013" name="Pathog. Dis.">
        <title>Genome sequences of 65 Helicobacter pylori strains isolated from asymptomatic individuals and patients with gastric cancer, peptic ulcer disease, or gastritis.</title>
        <authorList>
            <person name="Blanchard T.G."/>
            <person name="Czinn S.J."/>
            <person name="Correa P."/>
            <person name="Nakazawa T."/>
            <person name="Keelan M."/>
            <person name="Morningstar L."/>
            <person name="Santana-Cruz I."/>
            <person name="Maroo A."/>
            <person name="McCracken C."/>
            <person name="Shefchek K."/>
            <person name="Daugherty S."/>
            <person name="Song Y."/>
            <person name="Fraser C.M."/>
            <person name="Fricke W.F."/>
        </authorList>
    </citation>
    <scope>NUCLEOTIDE SEQUENCE [LARGE SCALE GENOMIC DNA]</scope>
    <source>
        <strain evidence="1 2">NQ4200</strain>
    </source>
</reference>
<protein>
    <submittedName>
        <fullName evidence="1">Uncharacterized protein</fullName>
    </submittedName>
</protein>
<dbReference type="PATRIC" id="fig|992024.3.peg.247"/>
<comment type="caution">
    <text evidence="1">The sequence shown here is derived from an EMBL/GenBank/DDBJ whole genome shotgun (WGS) entry which is preliminary data.</text>
</comment>
<dbReference type="Proteomes" id="UP000003358">
    <property type="component" value="Unassembled WGS sequence"/>
</dbReference>
<name>J0J051_HELPX</name>
<dbReference type="EMBL" id="AKNS01000002">
    <property type="protein sequence ID" value="EJB30922.1"/>
    <property type="molecule type" value="Genomic_DNA"/>
</dbReference>
<evidence type="ECO:0000313" key="2">
    <source>
        <dbReference type="Proteomes" id="UP000003358"/>
    </source>
</evidence>
<dbReference type="AlphaFoldDB" id="J0J051"/>
<sequence>MAIKTLFLIFKSYRLLFASSLLLDCKKCLCVFFRFYHQRFIKNKNFSQ</sequence>